<dbReference type="CDD" id="cd00093">
    <property type="entry name" value="HTH_XRE"/>
    <property type="match status" value="1"/>
</dbReference>
<dbReference type="EMBL" id="JACHCE010000001">
    <property type="protein sequence ID" value="MBB5634981.1"/>
    <property type="molecule type" value="Genomic_DNA"/>
</dbReference>
<comment type="caution">
    <text evidence="2">The sequence shown here is derived from an EMBL/GenBank/DDBJ whole genome shotgun (WGS) entry which is preliminary data.</text>
</comment>
<evidence type="ECO:0000313" key="3">
    <source>
        <dbReference type="Proteomes" id="UP000537204"/>
    </source>
</evidence>
<evidence type="ECO:0000259" key="1">
    <source>
        <dbReference type="PROSITE" id="PS50943"/>
    </source>
</evidence>
<reference evidence="2 3" key="1">
    <citation type="submission" date="2020-08" db="EMBL/GenBank/DDBJ databases">
        <title>Genomic Encyclopedia of Type Strains, Phase IV (KMG-V): Genome sequencing to study the core and pangenomes of soil and plant-associated prokaryotes.</title>
        <authorList>
            <person name="Whitman W."/>
        </authorList>
    </citation>
    <scope>NUCLEOTIDE SEQUENCE [LARGE SCALE GENOMIC DNA]</scope>
    <source>
        <strain evidence="2 3">S3M1</strain>
    </source>
</reference>
<dbReference type="SUPFAM" id="SSF47413">
    <property type="entry name" value="lambda repressor-like DNA-binding domains"/>
    <property type="match status" value="1"/>
</dbReference>
<name>A0A7W8ZJ36_9SPHI</name>
<dbReference type="InterPro" id="IPR010982">
    <property type="entry name" value="Lambda_DNA-bd_dom_sf"/>
</dbReference>
<dbReference type="InterPro" id="IPR001387">
    <property type="entry name" value="Cro/C1-type_HTH"/>
</dbReference>
<accession>A0A7W8ZJ36</accession>
<protein>
    <submittedName>
        <fullName evidence="2">Transcriptional regulator with XRE-family HTH domain</fullName>
    </submittedName>
</protein>
<dbReference type="PROSITE" id="PS50943">
    <property type="entry name" value="HTH_CROC1"/>
    <property type="match status" value="1"/>
</dbReference>
<dbReference type="Gene3D" id="1.10.260.40">
    <property type="entry name" value="lambda repressor-like DNA-binding domains"/>
    <property type="match status" value="1"/>
</dbReference>
<gene>
    <name evidence="2" type="ORF">HDE68_000866</name>
</gene>
<dbReference type="SMART" id="SM00530">
    <property type="entry name" value="HTH_XRE"/>
    <property type="match status" value="1"/>
</dbReference>
<organism evidence="2 3">
    <name type="scientific">Pedobacter cryoconitis</name>
    <dbReference type="NCBI Taxonomy" id="188932"/>
    <lineage>
        <taxon>Bacteria</taxon>
        <taxon>Pseudomonadati</taxon>
        <taxon>Bacteroidota</taxon>
        <taxon>Sphingobacteriia</taxon>
        <taxon>Sphingobacteriales</taxon>
        <taxon>Sphingobacteriaceae</taxon>
        <taxon>Pedobacter</taxon>
    </lineage>
</organism>
<dbReference type="AlphaFoldDB" id="A0A7W8ZJ36"/>
<feature type="domain" description="HTH cro/C1-type" evidence="1">
    <location>
        <begin position="15"/>
        <end position="68"/>
    </location>
</feature>
<evidence type="ECO:0000313" key="2">
    <source>
        <dbReference type="EMBL" id="MBB5634981.1"/>
    </source>
</evidence>
<dbReference type="Proteomes" id="UP000537204">
    <property type="component" value="Unassembled WGS sequence"/>
</dbReference>
<dbReference type="RefSeq" id="WP_183879244.1">
    <property type="nucleotide sequence ID" value="NZ_JACHCE010000001.1"/>
</dbReference>
<dbReference type="Pfam" id="PF01381">
    <property type="entry name" value="HTH_3"/>
    <property type="match status" value="1"/>
</dbReference>
<proteinExistence type="predicted"/>
<dbReference type="GO" id="GO:0003677">
    <property type="term" value="F:DNA binding"/>
    <property type="evidence" value="ECO:0007669"/>
    <property type="project" value="InterPro"/>
</dbReference>
<sequence>MEKETLLKNLGARKREIRNMMGISQKQLAHSIGKDQQSVQRLETGNINPTYYYLYEIADGLEVDLEVLIKRDGADSHG</sequence>